<keyword evidence="2" id="KW-0812">Transmembrane</keyword>
<reference evidence="3" key="1">
    <citation type="journal article" date="2020" name="Nature">
        <title>Giant virus diversity and host interactions through global metagenomics.</title>
        <authorList>
            <person name="Schulz F."/>
            <person name="Roux S."/>
            <person name="Paez-Espino D."/>
            <person name="Jungbluth S."/>
            <person name="Walsh D.A."/>
            <person name="Denef V.J."/>
            <person name="McMahon K.D."/>
            <person name="Konstantinidis K.T."/>
            <person name="Eloe-Fadrosh E.A."/>
            <person name="Kyrpides N.C."/>
            <person name="Woyke T."/>
        </authorList>
    </citation>
    <scope>NUCLEOTIDE SEQUENCE</scope>
    <source>
        <strain evidence="3">GVMAG-M-3300023184-186</strain>
    </source>
</reference>
<dbReference type="AlphaFoldDB" id="A0A6C0I0N0"/>
<feature type="transmembrane region" description="Helical" evidence="2">
    <location>
        <begin position="123"/>
        <end position="144"/>
    </location>
</feature>
<evidence type="ECO:0000313" key="3">
    <source>
        <dbReference type="EMBL" id="QHT86342.1"/>
    </source>
</evidence>
<name>A0A6C0I0N0_9ZZZZ</name>
<feature type="region of interest" description="Disordered" evidence="1">
    <location>
        <begin position="152"/>
        <end position="219"/>
    </location>
</feature>
<organism evidence="3">
    <name type="scientific">viral metagenome</name>
    <dbReference type="NCBI Taxonomy" id="1070528"/>
    <lineage>
        <taxon>unclassified sequences</taxon>
        <taxon>metagenomes</taxon>
        <taxon>organismal metagenomes</taxon>
    </lineage>
</organism>
<dbReference type="EMBL" id="MN740066">
    <property type="protein sequence ID" value="QHT86342.1"/>
    <property type="molecule type" value="Genomic_DNA"/>
</dbReference>
<proteinExistence type="predicted"/>
<protein>
    <submittedName>
        <fullName evidence="3">Uncharacterized protein</fullName>
    </submittedName>
</protein>
<evidence type="ECO:0000256" key="2">
    <source>
        <dbReference type="SAM" id="Phobius"/>
    </source>
</evidence>
<evidence type="ECO:0000256" key="1">
    <source>
        <dbReference type="SAM" id="MobiDB-lite"/>
    </source>
</evidence>
<sequence length="219" mass="25008">MATSINNLALKGQISSPFSNNAPLMPLKPPDDLPNHLDITKHIEDKHGITNMHIHNIGHNNNAIEFVGRKDHINHTQWPITKDMAEFIANNNNLNSKYQPLVIPYSSACYMCNEFKGKNIKKVLLIVFIIIICIIIICVIIYFVNKSKTIDKDNESKKHSRSGKRIERSGDRLDRSGDRLDHSGDRLDHSGDRLERSGDRFERSGDRFERSGERLDNLP</sequence>
<keyword evidence="2" id="KW-0472">Membrane</keyword>
<keyword evidence="2" id="KW-1133">Transmembrane helix</keyword>
<accession>A0A6C0I0N0</accession>
<feature type="compositionally biased region" description="Basic and acidic residues" evidence="1">
    <location>
        <begin position="164"/>
        <end position="219"/>
    </location>
</feature>